<evidence type="ECO:0000313" key="2">
    <source>
        <dbReference type="Proteomes" id="UP000187735"/>
    </source>
</evidence>
<keyword evidence="2" id="KW-1185">Reference proteome</keyword>
<accession>A0A1P8W8Y3</accession>
<dbReference type="STRING" id="1891926.Fuma_00087"/>
<protein>
    <submittedName>
        <fullName evidence="1">Uncharacterized protein</fullName>
    </submittedName>
</protein>
<dbReference type="AlphaFoldDB" id="A0A1P8W8Y3"/>
<proteinExistence type="predicted"/>
<dbReference type="KEGG" id="fmr:Fuma_00087"/>
<organism evidence="1 2">
    <name type="scientific">Fuerstiella marisgermanici</name>
    <dbReference type="NCBI Taxonomy" id="1891926"/>
    <lineage>
        <taxon>Bacteria</taxon>
        <taxon>Pseudomonadati</taxon>
        <taxon>Planctomycetota</taxon>
        <taxon>Planctomycetia</taxon>
        <taxon>Planctomycetales</taxon>
        <taxon>Planctomycetaceae</taxon>
        <taxon>Fuerstiella</taxon>
    </lineage>
</organism>
<dbReference type="Proteomes" id="UP000187735">
    <property type="component" value="Chromosome"/>
</dbReference>
<sequence length="238" mass="25812">MPGRCLSIPRSPPQQISLPLGRRTSVSDYEARFPPARTAQQAPLSLPDTTVSLHGLVLAIGHTMRIGSLRTSPTWCVDTMHANFNLRVRRVRLPARTLRYVPRSAIGIPAILTKVCSGIGRSSTSPHEECRRQVCRFVDHFRVQRLPNEGVSCASASANELRASQVSRPKNDPGVCRTFAAPRATGTHAVVAVSAVAALISSSGIVRSPGVKSSIAVLPPRLEFKTARRVHSRRAVSF</sequence>
<name>A0A1P8W8Y3_9PLAN</name>
<evidence type="ECO:0000313" key="1">
    <source>
        <dbReference type="EMBL" id="APZ90508.1"/>
    </source>
</evidence>
<reference evidence="1 2" key="1">
    <citation type="journal article" date="2016" name="Front. Microbiol.">
        <title>Fuerstia marisgermanicae gen. nov., sp. nov., an Unusual Member of the Phylum Planctomycetes from the German Wadden Sea.</title>
        <authorList>
            <person name="Kohn T."/>
            <person name="Heuer A."/>
            <person name="Jogler M."/>
            <person name="Vollmers J."/>
            <person name="Boedeker C."/>
            <person name="Bunk B."/>
            <person name="Rast P."/>
            <person name="Borchert D."/>
            <person name="Glockner I."/>
            <person name="Freese H.M."/>
            <person name="Klenk H.P."/>
            <person name="Overmann J."/>
            <person name="Kaster A.K."/>
            <person name="Rohde M."/>
            <person name="Wiegand S."/>
            <person name="Jogler C."/>
        </authorList>
    </citation>
    <scope>NUCLEOTIDE SEQUENCE [LARGE SCALE GENOMIC DNA]</scope>
    <source>
        <strain evidence="1 2">NH11</strain>
    </source>
</reference>
<dbReference type="EMBL" id="CP017641">
    <property type="protein sequence ID" value="APZ90508.1"/>
    <property type="molecule type" value="Genomic_DNA"/>
</dbReference>
<gene>
    <name evidence="1" type="ORF">Fuma_00087</name>
</gene>